<evidence type="ECO:0000313" key="3">
    <source>
        <dbReference type="Proteomes" id="UP001642406"/>
    </source>
</evidence>
<proteinExistence type="predicted"/>
<name>A0ABP0C653_9PEZI</name>
<reference evidence="2 3" key="1">
    <citation type="submission" date="2024-01" db="EMBL/GenBank/DDBJ databases">
        <authorList>
            <person name="Allen C."/>
            <person name="Tagirdzhanova G."/>
        </authorList>
    </citation>
    <scope>NUCLEOTIDE SEQUENCE [LARGE SCALE GENOMIC DNA]</scope>
</reference>
<feature type="domain" description="Aminoglycoside phosphotransferase" evidence="1">
    <location>
        <begin position="183"/>
        <end position="337"/>
    </location>
</feature>
<dbReference type="SUPFAM" id="SSF56112">
    <property type="entry name" value="Protein kinase-like (PK-like)"/>
    <property type="match status" value="1"/>
</dbReference>
<evidence type="ECO:0000313" key="2">
    <source>
        <dbReference type="EMBL" id="CAK7227145.1"/>
    </source>
</evidence>
<keyword evidence="3" id="KW-1185">Reference proteome</keyword>
<dbReference type="Proteomes" id="UP001642406">
    <property type="component" value="Unassembled WGS sequence"/>
</dbReference>
<protein>
    <recommendedName>
        <fullName evidence="1">Aminoglycoside phosphotransferase domain-containing protein</fullName>
    </recommendedName>
</protein>
<accession>A0ABP0C653</accession>
<dbReference type="InterPro" id="IPR002575">
    <property type="entry name" value="Aminoglycoside_PTrfase"/>
</dbReference>
<dbReference type="Gene3D" id="3.90.1200.10">
    <property type="match status" value="1"/>
</dbReference>
<dbReference type="InterPro" id="IPR011009">
    <property type="entry name" value="Kinase-like_dom_sf"/>
</dbReference>
<comment type="caution">
    <text evidence="2">The sequence shown here is derived from an EMBL/GenBank/DDBJ whole genome shotgun (WGS) entry which is preliminary data.</text>
</comment>
<evidence type="ECO:0000259" key="1">
    <source>
        <dbReference type="Pfam" id="PF01636"/>
    </source>
</evidence>
<sequence>MPDLVSFRRELVDQIRRLYEEEVKNPPIPRKFGDIPGSYDVITTEWLTATLAPSVDMKGDTKRAVVKSFTLGPKDDGSANRRRIELQWEEEEDDDAGNTGTDKYPTSVFCKAAHSVNNRIILSVGGTVTETIFYNDVRPLLDIEAPTAYFAGYNPTSWAAMLILRDMGSQTHFCTYQTTLTKTQLEEQVMILAKLHGRFYESKEPFFSQLLPYKQRFQNLLDVGAEQACRNGFHAAESVIPAQLFAREDEVWPATVKSVERNASLPQTAVHGDVHLGNWYITPSGNMGLTDWQAMARGHWSRDLAYMLGTAVSVANRRAWENDAVALYVSEFHKAGGPKTTVDEAWLELRRQSFGALAYWTLTLTPSADMPDMQPEAASREFIGRICTLMDDHDALDAFNY</sequence>
<dbReference type="EMBL" id="CAWUHC010000063">
    <property type="protein sequence ID" value="CAK7227145.1"/>
    <property type="molecule type" value="Genomic_DNA"/>
</dbReference>
<gene>
    <name evidence="2" type="ORF">SBRCBS47491_006470</name>
</gene>
<organism evidence="2 3">
    <name type="scientific">Sporothrix bragantina</name>
    <dbReference type="NCBI Taxonomy" id="671064"/>
    <lineage>
        <taxon>Eukaryota</taxon>
        <taxon>Fungi</taxon>
        <taxon>Dikarya</taxon>
        <taxon>Ascomycota</taxon>
        <taxon>Pezizomycotina</taxon>
        <taxon>Sordariomycetes</taxon>
        <taxon>Sordariomycetidae</taxon>
        <taxon>Ophiostomatales</taxon>
        <taxon>Ophiostomataceae</taxon>
        <taxon>Sporothrix</taxon>
    </lineage>
</organism>
<dbReference type="Pfam" id="PF01636">
    <property type="entry name" value="APH"/>
    <property type="match status" value="1"/>
</dbReference>